<evidence type="ECO:0000313" key="2">
    <source>
        <dbReference type="Proteomes" id="UP000051936"/>
    </source>
</evidence>
<gene>
    <name evidence="1" type="ORF">AOQ71_04615</name>
</gene>
<accession>A0A0R3E3F5</accession>
<sequence length="62" mass="7150">MQQQISELRRHIEDQEILLDVLEHDGHNVEPERAKLAIEKAKLARLVGDQPVDAGELRDARR</sequence>
<protein>
    <submittedName>
        <fullName evidence="1">Uncharacterized protein</fullName>
    </submittedName>
</protein>
<proteinExistence type="predicted"/>
<reference evidence="1 2" key="1">
    <citation type="submission" date="2015-09" db="EMBL/GenBank/DDBJ databases">
        <title>Draft Genome Sequence of Bradyrhizobium manausense Strain BR 3351T, a Novel Symbiotic Nitrogen-Fixing Alphaproteobacterium Isolated from Brazilian Amazon Rain Forest.</title>
        <authorList>
            <person name="De Araujo J.L."/>
            <person name="Zilli J.E."/>
        </authorList>
    </citation>
    <scope>NUCLEOTIDE SEQUENCE [LARGE SCALE GENOMIC DNA]</scope>
    <source>
        <strain evidence="1 2">BR3351</strain>
    </source>
</reference>
<comment type="caution">
    <text evidence="1">The sequence shown here is derived from an EMBL/GenBank/DDBJ whole genome shotgun (WGS) entry which is preliminary data.</text>
</comment>
<name>A0A0R3E3F5_9BRAD</name>
<dbReference type="Proteomes" id="UP000051936">
    <property type="component" value="Unassembled WGS sequence"/>
</dbReference>
<keyword evidence="2" id="KW-1185">Reference proteome</keyword>
<evidence type="ECO:0000313" key="1">
    <source>
        <dbReference type="EMBL" id="KRQ16723.1"/>
    </source>
</evidence>
<dbReference type="AlphaFoldDB" id="A0A0R3E3F5"/>
<organism evidence="1 2">
    <name type="scientific">Bradyrhizobium manausense</name>
    <dbReference type="NCBI Taxonomy" id="989370"/>
    <lineage>
        <taxon>Bacteria</taxon>
        <taxon>Pseudomonadati</taxon>
        <taxon>Pseudomonadota</taxon>
        <taxon>Alphaproteobacteria</taxon>
        <taxon>Hyphomicrobiales</taxon>
        <taxon>Nitrobacteraceae</taxon>
        <taxon>Bradyrhizobium</taxon>
    </lineage>
</organism>
<dbReference type="EMBL" id="LJYG01000023">
    <property type="protein sequence ID" value="KRQ16723.1"/>
    <property type="molecule type" value="Genomic_DNA"/>
</dbReference>
<dbReference type="RefSeq" id="WP_057742493.1">
    <property type="nucleotide sequence ID" value="NZ_LJYG01000023.1"/>
</dbReference>
<dbReference type="OrthoDB" id="8255353at2"/>